<dbReference type="EMBL" id="JBHSMH010000011">
    <property type="protein sequence ID" value="MFC5468415.1"/>
    <property type="molecule type" value="Genomic_DNA"/>
</dbReference>
<name>A0ABW0LT14_9BACL</name>
<evidence type="ECO:0000313" key="2">
    <source>
        <dbReference type="Proteomes" id="UP001596105"/>
    </source>
</evidence>
<comment type="caution">
    <text evidence="1">The sequence shown here is derived from an EMBL/GenBank/DDBJ whole genome shotgun (WGS) entry which is preliminary data.</text>
</comment>
<evidence type="ECO:0000313" key="1">
    <source>
        <dbReference type="EMBL" id="MFC5468415.1"/>
    </source>
</evidence>
<proteinExistence type="predicted"/>
<gene>
    <name evidence="1" type="ORF">ACFPPD_06760</name>
</gene>
<organism evidence="1 2">
    <name type="scientific">Cohnella suwonensis</name>
    <dbReference type="NCBI Taxonomy" id="696072"/>
    <lineage>
        <taxon>Bacteria</taxon>
        <taxon>Bacillati</taxon>
        <taxon>Bacillota</taxon>
        <taxon>Bacilli</taxon>
        <taxon>Bacillales</taxon>
        <taxon>Paenibacillaceae</taxon>
        <taxon>Cohnella</taxon>
    </lineage>
</organism>
<keyword evidence="2" id="KW-1185">Reference proteome</keyword>
<reference evidence="2" key="1">
    <citation type="journal article" date="2019" name="Int. J. Syst. Evol. Microbiol.">
        <title>The Global Catalogue of Microorganisms (GCM) 10K type strain sequencing project: providing services to taxonomists for standard genome sequencing and annotation.</title>
        <authorList>
            <consortium name="The Broad Institute Genomics Platform"/>
            <consortium name="The Broad Institute Genome Sequencing Center for Infectious Disease"/>
            <person name="Wu L."/>
            <person name="Ma J."/>
        </authorList>
    </citation>
    <scope>NUCLEOTIDE SEQUENCE [LARGE SCALE GENOMIC DNA]</scope>
    <source>
        <strain evidence="2">CCUG 57113</strain>
    </source>
</reference>
<dbReference type="Proteomes" id="UP001596105">
    <property type="component" value="Unassembled WGS sequence"/>
</dbReference>
<accession>A0ABW0LT14</accession>
<sequence>MRLLKRDQRVVVFRNRVETKDPDGTTFETWSDTVVDVRGNVQPAGGRVMAEQYGERLSYMLMMYTESAAGVAESAGAWVYVPADATEPDYKVVAVRPWRHTVIELEKVRP</sequence>
<protein>
    <submittedName>
        <fullName evidence="1">Uncharacterized protein</fullName>
    </submittedName>
</protein>
<dbReference type="RefSeq" id="WP_209748603.1">
    <property type="nucleotide sequence ID" value="NZ_JBHSMH010000011.1"/>
</dbReference>